<keyword evidence="2" id="KW-0813">Transport</keyword>
<evidence type="ECO:0000313" key="7">
    <source>
        <dbReference type="EMBL" id="SMQ53784.1"/>
    </source>
</evidence>
<evidence type="ECO:0000256" key="5">
    <source>
        <dbReference type="ARBA" id="ARBA00023136"/>
    </source>
</evidence>
<feature type="transmembrane region" description="Helical" evidence="6">
    <location>
        <begin position="458"/>
        <end position="480"/>
    </location>
</feature>
<dbReference type="STRING" id="1276538.A0A1X7S284"/>
<evidence type="ECO:0000256" key="1">
    <source>
        <dbReference type="ARBA" id="ARBA00004141"/>
    </source>
</evidence>
<dbReference type="PANTHER" id="PTHR45649:SF19">
    <property type="entry name" value="TRANSPORTER, PUTATIVE (EUROFUNG)-RELATED"/>
    <property type="match status" value="1"/>
</dbReference>
<evidence type="ECO:0000256" key="2">
    <source>
        <dbReference type="ARBA" id="ARBA00022448"/>
    </source>
</evidence>
<evidence type="ECO:0000313" key="8">
    <source>
        <dbReference type="Proteomes" id="UP000215127"/>
    </source>
</evidence>
<feature type="transmembrane region" description="Helical" evidence="6">
    <location>
        <begin position="148"/>
        <end position="166"/>
    </location>
</feature>
<feature type="transmembrane region" description="Helical" evidence="6">
    <location>
        <begin position="385"/>
        <end position="407"/>
    </location>
</feature>
<dbReference type="Pfam" id="PF13520">
    <property type="entry name" value="AA_permease_2"/>
    <property type="match status" value="1"/>
</dbReference>
<dbReference type="EMBL" id="LT853700">
    <property type="protein sequence ID" value="SMQ53784.1"/>
    <property type="molecule type" value="Genomic_DNA"/>
</dbReference>
<name>A0A1X7S284_ZYMT9</name>
<evidence type="ECO:0000256" key="6">
    <source>
        <dbReference type="SAM" id="Phobius"/>
    </source>
</evidence>
<keyword evidence="3 6" id="KW-0812">Transmembrane</keyword>
<accession>A0A1X7S284</accession>
<feature type="transmembrane region" description="Helical" evidence="6">
    <location>
        <begin position="25"/>
        <end position="47"/>
    </location>
</feature>
<evidence type="ECO:0000256" key="4">
    <source>
        <dbReference type="ARBA" id="ARBA00022989"/>
    </source>
</evidence>
<feature type="transmembrane region" description="Helical" evidence="6">
    <location>
        <begin position="357"/>
        <end position="379"/>
    </location>
</feature>
<protein>
    <recommendedName>
        <fullName evidence="9">Amino acid permease/ SLC12A domain-containing protein</fullName>
    </recommendedName>
</protein>
<evidence type="ECO:0008006" key="9">
    <source>
        <dbReference type="Google" id="ProtNLM"/>
    </source>
</evidence>
<dbReference type="Proteomes" id="UP000215127">
    <property type="component" value="Chromosome 9"/>
</dbReference>
<feature type="transmembrane region" description="Helical" evidence="6">
    <location>
        <begin position="427"/>
        <end position="446"/>
    </location>
</feature>
<dbReference type="GO" id="GO:0022857">
    <property type="term" value="F:transmembrane transporter activity"/>
    <property type="evidence" value="ECO:0007669"/>
    <property type="project" value="InterPro"/>
</dbReference>
<proteinExistence type="predicted"/>
<gene>
    <name evidence="7" type="ORF">ZT3D7_G8938</name>
</gene>
<feature type="transmembrane region" description="Helical" evidence="6">
    <location>
        <begin position="111"/>
        <end position="136"/>
    </location>
</feature>
<dbReference type="PANTHER" id="PTHR45649">
    <property type="entry name" value="AMINO-ACID PERMEASE BAT1"/>
    <property type="match status" value="1"/>
</dbReference>
<feature type="transmembrane region" description="Helical" evidence="6">
    <location>
        <begin position="255"/>
        <end position="278"/>
    </location>
</feature>
<dbReference type="InterPro" id="IPR002293">
    <property type="entry name" value="AA/rel_permease1"/>
</dbReference>
<keyword evidence="4 6" id="KW-1133">Transmembrane helix</keyword>
<comment type="subcellular location">
    <subcellularLocation>
        <location evidence="1">Membrane</location>
        <topology evidence="1">Multi-pass membrane protein</topology>
    </subcellularLocation>
</comment>
<feature type="transmembrane region" description="Helical" evidence="6">
    <location>
        <begin position="305"/>
        <end position="325"/>
    </location>
</feature>
<feature type="transmembrane region" description="Helical" evidence="6">
    <location>
        <begin position="54"/>
        <end position="73"/>
    </location>
</feature>
<sequence>MGEMNPLEPTESIARPKRHIGTLEIAAVGYSICNSWSGIMATFAFVVNQGGSPALLYGLVVVFVVYGCIAGTLSELASAYPSAGGQYHWTSILAPKRCANFLSYLCGSLNVFAWIAITAGVTVIVPQILFAVLVHFDTSYIPKPWHVFLIYQAVNAVCLIHNIFALRKSMWVFNYFLALSLAGFFVATVTCVARAPRYQSDEAVWITFTDRSGWNNQGVAFLTGLLSPGYMYAGFDGAIHLADEAMNASVAVPRAMLSTWLIGFVSAFVLATATMYSAQDFDLIAATPTGLPAFELLRQGMQSDAAATVIVLIIVVSAFAATAGCQQTASRLMWTFARDRGFICNHRFSRLNTRWQVPIWALCINAAVVFVIGCLYLASSTAFNAFIGTGLVLQLLTFAFPAALLLVRKRSAEFLPPTRKFRLPSAVGWIANFCTVGFALLCFVFYDLPAVLPVEAGNMNYSIAVIGVMVVAILINWLIYARKHYHGPDIEHMEAF</sequence>
<dbReference type="PIRSF" id="PIRSF006060">
    <property type="entry name" value="AA_transporter"/>
    <property type="match status" value="1"/>
</dbReference>
<dbReference type="Gene3D" id="1.20.1740.10">
    <property type="entry name" value="Amino acid/polyamine transporter I"/>
    <property type="match status" value="1"/>
</dbReference>
<reference evidence="7 8" key="1">
    <citation type="submission" date="2016-06" db="EMBL/GenBank/DDBJ databases">
        <authorList>
            <person name="Kjaerup R.B."/>
            <person name="Dalgaard T.S."/>
            <person name="Juul-Madsen H.R."/>
        </authorList>
    </citation>
    <scope>NUCLEOTIDE SEQUENCE [LARGE SCALE GENOMIC DNA]</scope>
</reference>
<dbReference type="GO" id="GO:0016020">
    <property type="term" value="C:membrane"/>
    <property type="evidence" value="ECO:0007669"/>
    <property type="project" value="UniProtKB-SubCell"/>
</dbReference>
<keyword evidence="8" id="KW-1185">Reference proteome</keyword>
<keyword evidence="5 6" id="KW-0472">Membrane</keyword>
<feature type="transmembrane region" description="Helical" evidence="6">
    <location>
        <begin position="172"/>
        <end position="193"/>
    </location>
</feature>
<evidence type="ECO:0000256" key="3">
    <source>
        <dbReference type="ARBA" id="ARBA00022692"/>
    </source>
</evidence>
<dbReference type="AlphaFoldDB" id="A0A1X7S284"/>
<organism evidence="7 8">
    <name type="scientific">Zymoseptoria tritici (strain ST99CH_3D7)</name>
    <dbReference type="NCBI Taxonomy" id="1276538"/>
    <lineage>
        <taxon>Eukaryota</taxon>
        <taxon>Fungi</taxon>
        <taxon>Dikarya</taxon>
        <taxon>Ascomycota</taxon>
        <taxon>Pezizomycotina</taxon>
        <taxon>Dothideomycetes</taxon>
        <taxon>Dothideomycetidae</taxon>
        <taxon>Mycosphaerellales</taxon>
        <taxon>Mycosphaerellaceae</taxon>
        <taxon>Zymoseptoria</taxon>
    </lineage>
</organism>